<dbReference type="EMBL" id="SNYW01000008">
    <property type="protein sequence ID" value="TDQ82157.1"/>
    <property type="molecule type" value="Genomic_DNA"/>
</dbReference>
<evidence type="ECO:0000259" key="3">
    <source>
        <dbReference type="PROSITE" id="PS50894"/>
    </source>
</evidence>
<dbReference type="RefSeq" id="WP_133613461.1">
    <property type="nucleotide sequence ID" value="NZ_SNYW01000008.1"/>
</dbReference>
<comment type="caution">
    <text evidence="4">The sequence shown here is derived from an EMBL/GenBank/DDBJ whole genome shotgun (WGS) entry which is preliminary data.</text>
</comment>
<gene>
    <name evidence="4" type="ORF">A8950_1979</name>
</gene>
<feature type="modified residue" description="Phosphohistidine" evidence="2">
    <location>
        <position position="68"/>
    </location>
</feature>
<dbReference type="AlphaFoldDB" id="A0A4R6WRJ9"/>
<dbReference type="InterPro" id="IPR036641">
    <property type="entry name" value="HPT_dom_sf"/>
</dbReference>
<dbReference type="Pfam" id="PF01627">
    <property type="entry name" value="Hpt"/>
    <property type="match status" value="1"/>
</dbReference>
<evidence type="ECO:0000256" key="2">
    <source>
        <dbReference type="PROSITE-ProRule" id="PRU00110"/>
    </source>
</evidence>
<reference evidence="4 5" key="1">
    <citation type="submission" date="2019-03" db="EMBL/GenBank/DDBJ databases">
        <title>Genomic Encyclopedia of Type Strains, Phase III (KMG-III): the genomes of soil and plant-associated and newly described type strains.</title>
        <authorList>
            <person name="Whitman W."/>
        </authorList>
    </citation>
    <scope>NUCLEOTIDE SEQUENCE [LARGE SCALE GENOMIC DNA]</scope>
    <source>
        <strain evidence="4 5">CGMCC 1.7660</strain>
    </source>
</reference>
<accession>A0A4R6WRJ9</accession>
<dbReference type="Proteomes" id="UP000295783">
    <property type="component" value="Unassembled WGS sequence"/>
</dbReference>
<name>A0A4R6WRJ9_9PROT</name>
<organism evidence="4 5">
    <name type="scientific">Dongia mobilis</name>
    <dbReference type="NCBI Taxonomy" id="578943"/>
    <lineage>
        <taxon>Bacteria</taxon>
        <taxon>Pseudomonadati</taxon>
        <taxon>Pseudomonadota</taxon>
        <taxon>Alphaproteobacteria</taxon>
        <taxon>Rhodospirillales</taxon>
        <taxon>Dongiaceae</taxon>
        <taxon>Dongia</taxon>
    </lineage>
</organism>
<evidence type="ECO:0000313" key="5">
    <source>
        <dbReference type="Proteomes" id="UP000295783"/>
    </source>
</evidence>
<dbReference type="OrthoDB" id="9786548at2"/>
<dbReference type="InterPro" id="IPR008207">
    <property type="entry name" value="Sig_transdc_His_kin_Hpt_dom"/>
</dbReference>
<dbReference type="GO" id="GO:0004672">
    <property type="term" value="F:protein kinase activity"/>
    <property type="evidence" value="ECO:0007669"/>
    <property type="project" value="UniProtKB-ARBA"/>
</dbReference>
<evidence type="ECO:0000256" key="1">
    <source>
        <dbReference type="ARBA" id="ARBA00023012"/>
    </source>
</evidence>
<proteinExistence type="predicted"/>
<dbReference type="GO" id="GO:0000160">
    <property type="term" value="P:phosphorelay signal transduction system"/>
    <property type="evidence" value="ECO:0007669"/>
    <property type="project" value="UniProtKB-KW"/>
</dbReference>
<dbReference type="SUPFAM" id="SSF47226">
    <property type="entry name" value="Histidine-containing phosphotransfer domain, HPT domain"/>
    <property type="match status" value="1"/>
</dbReference>
<feature type="domain" description="HPt" evidence="3">
    <location>
        <begin position="23"/>
        <end position="129"/>
    </location>
</feature>
<sequence length="158" mass="16702">MASLRDKVGKLPAAQLEAMARDAGDAVAELREPFIRASLQNLERLRQLFTAVAQRPAGWEAEAYRMAHDLKGQGASFGFELVSHIAHALCRHLTAKDMETAADAAARDKRALAQCEALRVILSKDIRGMGGEHGAALLKILALPAPGAGENPGPGASA</sequence>
<evidence type="ECO:0000313" key="4">
    <source>
        <dbReference type="EMBL" id="TDQ82157.1"/>
    </source>
</evidence>
<protein>
    <submittedName>
        <fullName evidence="4">Hpt domain-containing protein</fullName>
    </submittedName>
</protein>
<dbReference type="Gene3D" id="1.20.120.160">
    <property type="entry name" value="HPT domain"/>
    <property type="match status" value="1"/>
</dbReference>
<dbReference type="PROSITE" id="PS50894">
    <property type="entry name" value="HPT"/>
    <property type="match status" value="1"/>
</dbReference>
<keyword evidence="1" id="KW-0902">Two-component regulatory system</keyword>
<keyword evidence="5" id="KW-1185">Reference proteome</keyword>
<keyword evidence="2" id="KW-0597">Phosphoprotein</keyword>